<gene>
    <name evidence="1" type="ORF">H5410_042635</name>
</gene>
<accession>A0A9J5XVA1</accession>
<proteinExistence type="predicted"/>
<evidence type="ECO:0000313" key="1">
    <source>
        <dbReference type="EMBL" id="KAG5592121.1"/>
    </source>
</evidence>
<name>A0A9J5XVA1_SOLCO</name>
<comment type="caution">
    <text evidence="1">The sequence shown here is derived from an EMBL/GenBank/DDBJ whole genome shotgun (WGS) entry which is preliminary data.</text>
</comment>
<evidence type="ECO:0000313" key="2">
    <source>
        <dbReference type="Proteomes" id="UP000824120"/>
    </source>
</evidence>
<dbReference type="EMBL" id="JACXVP010000008">
    <property type="protein sequence ID" value="KAG5592121.1"/>
    <property type="molecule type" value="Genomic_DNA"/>
</dbReference>
<sequence>MVITLSALLSLSPFLKKTHKISSNFSLSACLRNQSLGFPLSISRIKSFKLELKHNYSENRFSAKAECSGVDCGNNAGRKFEFTKLNSSQLSKRWVERVIQYECWCKIEGTPWTYQGMLADTDTMFDVSNAVVS</sequence>
<protein>
    <submittedName>
        <fullName evidence="1">Uncharacterized protein</fullName>
    </submittedName>
</protein>
<dbReference type="AlphaFoldDB" id="A0A9J5XVA1"/>
<reference evidence="1 2" key="1">
    <citation type="submission" date="2020-09" db="EMBL/GenBank/DDBJ databases">
        <title>De no assembly of potato wild relative species, Solanum commersonii.</title>
        <authorList>
            <person name="Cho K."/>
        </authorList>
    </citation>
    <scope>NUCLEOTIDE SEQUENCE [LARGE SCALE GENOMIC DNA]</scope>
    <source>
        <strain evidence="1">LZ3.2</strain>
        <tissue evidence="1">Leaf</tissue>
    </source>
</reference>
<keyword evidence="2" id="KW-1185">Reference proteome</keyword>
<dbReference type="Proteomes" id="UP000824120">
    <property type="component" value="Chromosome 8"/>
</dbReference>
<organism evidence="1 2">
    <name type="scientific">Solanum commersonii</name>
    <name type="common">Commerson's wild potato</name>
    <name type="synonym">Commerson's nightshade</name>
    <dbReference type="NCBI Taxonomy" id="4109"/>
    <lineage>
        <taxon>Eukaryota</taxon>
        <taxon>Viridiplantae</taxon>
        <taxon>Streptophyta</taxon>
        <taxon>Embryophyta</taxon>
        <taxon>Tracheophyta</taxon>
        <taxon>Spermatophyta</taxon>
        <taxon>Magnoliopsida</taxon>
        <taxon>eudicotyledons</taxon>
        <taxon>Gunneridae</taxon>
        <taxon>Pentapetalae</taxon>
        <taxon>asterids</taxon>
        <taxon>lamiids</taxon>
        <taxon>Solanales</taxon>
        <taxon>Solanaceae</taxon>
        <taxon>Solanoideae</taxon>
        <taxon>Solaneae</taxon>
        <taxon>Solanum</taxon>
    </lineage>
</organism>